<gene>
    <name evidence="2" type="ORF">E2C01_048578</name>
</gene>
<organism evidence="2 3">
    <name type="scientific">Portunus trituberculatus</name>
    <name type="common">Swimming crab</name>
    <name type="synonym">Neptunus trituberculatus</name>
    <dbReference type="NCBI Taxonomy" id="210409"/>
    <lineage>
        <taxon>Eukaryota</taxon>
        <taxon>Metazoa</taxon>
        <taxon>Ecdysozoa</taxon>
        <taxon>Arthropoda</taxon>
        <taxon>Crustacea</taxon>
        <taxon>Multicrustacea</taxon>
        <taxon>Malacostraca</taxon>
        <taxon>Eumalacostraca</taxon>
        <taxon>Eucarida</taxon>
        <taxon>Decapoda</taxon>
        <taxon>Pleocyemata</taxon>
        <taxon>Brachyura</taxon>
        <taxon>Eubrachyura</taxon>
        <taxon>Portunoidea</taxon>
        <taxon>Portunidae</taxon>
        <taxon>Portuninae</taxon>
        <taxon>Portunus</taxon>
    </lineage>
</organism>
<evidence type="ECO:0000313" key="2">
    <source>
        <dbReference type="EMBL" id="MPC54655.1"/>
    </source>
</evidence>
<reference evidence="2 3" key="1">
    <citation type="submission" date="2019-05" db="EMBL/GenBank/DDBJ databases">
        <title>Another draft genome of Portunus trituberculatus and its Hox gene families provides insights of decapod evolution.</title>
        <authorList>
            <person name="Jeong J.-H."/>
            <person name="Song I."/>
            <person name="Kim S."/>
            <person name="Choi T."/>
            <person name="Kim D."/>
            <person name="Ryu S."/>
            <person name="Kim W."/>
        </authorList>
    </citation>
    <scope>NUCLEOTIDE SEQUENCE [LARGE SCALE GENOMIC DNA]</scope>
    <source>
        <tissue evidence="2">Muscle</tissue>
    </source>
</reference>
<keyword evidence="3" id="KW-1185">Reference proteome</keyword>
<name>A0A5B7GBF5_PORTR</name>
<protein>
    <submittedName>
        <fullName evidence="2">Uncharacterized protein</fullName>
    </submittedName>
</protein>
<accession>A0A5B7GBF5</accession>
<feature type="region of interest" description="Disordered" evidence="1">
    <location>
        <begin position="55"/>
        <end position="79"/>
    </location>
</feature>
<evidence type="ECO:0000313" key="3">
    <source>
        <dbReference type="Proteomes" id="UP000324222"/>
    </source>
</evidence>
<dbReference type="AlphaFoldDB" id="A0A5B7GBF5"/>
<sequence length="140" mass="15943">MALGRPRKTLHCANTGHKHQFLKLYENIKQNATKVKTLDTHETVQPDYHDVVYHTATRPPRPPAPAPRHSHNAPGHDHSLATLKPSLTHTCWQKKRTSQQHCQSQKGKVSTRLHPRELCTQESITTLCIHETVYPETLPS</sequence>
<evidence type="ECO:0000256" key="1">
    <source>
        <dbReference type="SAM" id="MobiDB-lite"/>
    </source>
</evidence>
<comment type="caution">
    <text evidence="2">The sequence shown here is derived from an EMBL/GenBank/DDBJ whole genome shotgun (WGS) entry which is preliminary data.</text>
</comment>
<dbReference type="Proteomes" id="UP000324222">
    <property type="component" value="Unassembled WGS sequence"/>
</dbReference>
<proteinExistence type="predicted"/>
<dbReference type="EMBL" id="VSRR010012520">
    <property type="protein sequence ID" value="MPC54655.1"/>
    <property type="molecule type" value="Genomic_DNA"/>
</dbReference>